<keyword evidence="2" id="KW-1185">Reference proteome</keyword>
<protein>
    <submittedName>
        <fullName evidence="1">Uncharacterized protein</fullName>
    </submittedName>
</protein>
<accession>A0A6C2UDP9</accession>
<organism evidence="1 2">
    <name type="scientific">Pontiella sulfatireligans</name>
    <dbReference type="NCBI Taxonomy" id="2750658"/>
    <lineage>
        <taxon>Bacteria</taxon>
        <taxon>Pseudomonadati</taxon>
        <taxon>Kiritimatiellota</taxon>
        <taxon>Kiritimatiellia</taxon>
        <taxon>Kiritimatiellales</taxon>
        <taxon>Pontiellaceae</taxon>
        <taxon>Pontiella</taxon>
    </lineage>
</organism>
<sequence>MNHYFKDHKDMKSQRCGNQNLCFFASSRSELILDEKEIQG</sequence>
<evidence type="ECO:0000313" key="1">
    <source>
        <dbReference type="EMBL" id="VGO18332.1"/>
    </source>
</evidence>
<dbReference type="Proteomes" id="UP000346198">
    <property type="component" value="Unassembled WGS sequence"/>
</dbReference>
<dbReference type="EMBL" id="CAAHFH010000001">
    <property type="protein sequence ID" value="VGO18332.1"/>
    <property type="molecule type" value="Genomic_DNA"/>
</dbReference>
<dbReference type="AlphaFoldDB" id="A0A6C2UDP9"/>
<name>A0A6C2UDP9_9BACT</name>
<reference evidence="1 2" key="1">
    <citation type="submission" date="2019-04" db="EMBL/GenBank/DDBJ databases">
        <authorList>
            <person name="Van Vliet M D."/>
        </authorList>
    </citation>
    <scope>NUCLEOTIDE SEQUENCE [LARGE SCALE GENOMIC DNA]</scope>
    <source>
        <strain evidence="1 2">F21</strain>
    </source>
</reference>
<gene>
    <name evidence="1" type="ORF">SCARR_00384</name>
</gene>
<evidence type="ECO:0000313" key="2">
    <source>
        <dbReference type="Proteomes" id="UP000346198"/>
    </source>
</evidence>
<proteinExistence type="predicted"/>